<dbReference type="SUPFAM" id="SSF53623">
    <property type="entry name" value="MurD-like peptide ligases, catalytic domain"/>
    <property type="match status" value="1"/>
</dbReference>
<dbReference type="GO" id="GO:0004326">
    <property type="term" value="F:tetrahydrofolylpolyglutamate synthase activity"/>
    <property type="evidence" value="ECO:0007669"/>
    <property type="project" value="UniProtKB-EC"/>
</dbReference>
<comment type="catalytic activity">
    <reaction evidence="17">
        <text>(6S)-5,6,7,8-tetrahydrofolyl-(gamma-L-Glu)(n) + L-glutamate + ATP = (6S)-5,6,7,8-tetrahydrofolyl-(gamma-L-Glu)(n+1) + ADP + phosphate + H(+)</text>
        <dbReference type="Rhea" id="RHEA:10580"/>
        <dbReference type="Rhea" id="RHEA-COMP:14738"/>
        <dbReference type="Rhea" id="RHEA-COMP:14740"/>
        <dbReference type="ChEBI" id="CHEBI:15378"/>
        <dbReference type="ChEBI" id="CHEBI:29985"/>
        <dbReference type="ChEBI" id="CHEBI:30616"/>
        <dbReference type="ChEBI" id="CHEBI:43474"/>
        <dbReference type="ChEBI" id="CHEBI:141005"/>
        <dbReference type="ChEBI" id="CHEBI:456216"/>
        <dbReference type="EC" id="6.3.2.17"/>
    </reaction>
</comment>
<dbReference type="EC" id="6.3.2.17" evidence="6"/>
<comment type="function">
    <text evidence="1">Functions in two distinct reactions of the de novo folate biosynthetic pathway. Catalyzes the addition of a glutamate residue to dihydropteroate (7,8-dihydropteroate or H2Pte) to form dihydrofolate (7,8-dihydrofolate monoglutamate or H2Pte-Glu). Also catalyzes successive additions of L-glutamate to tetrahydrofolate or 10-formyltetrahydrofolate or 5,10-methylenetetrahydrofolate, leading to folylpolyglutamate derivatives.</text>
</comment>
<dbReference type="KEGG" id="tnr:Thena_1335"/>
<dbReference type="InterPro" id="IPR013221">
    <property type="entry name" value="Mur_ligase_cen"/>
</dbReference>
<feature type="domain" description="Mur ligase C-terminal" evidence="22">
    <location>
        <begin position="288"/>
        <end position="372"/>
    </location>
</feature>
<evidence type="ECO:0000256" key="15">
    <source>
        <dbReference type="ARBA" id="ARBA00030592"/>
    </source>
</evidence>
<comment type="catalytic activity">
    <reaction evidence="20">
        <text>7,8-dihydropteroate + L-glutamate + ATP = 7,8-dihydrofolate + ADP + phosphate + H(+)</text>
        <dbReference type="Rhea" id="RHEA:23584"/>
        <dbReference type="ChEBI" id="CHEBI:15378"/>
        <dbReference type="ChEBI" id="CHEBI:17839"/>
        <dbReference type="ChEBI" id="CHEBI:29985"/>
        <dbReference type="ChEBI" id="CHEBI:30616"/>
        <dbReference type="ChEBI" id="CHEBI:43474"/>
        <dbReference type="ChEBI" id="CHEBI:57451"/>
        <dbReference type="ChEBI" id="CHEBI:456216"/>
        <dbReference type="EC" id="6.3.2.12"/>
    </reaction>
</comment>
<evidence type="ECO:0000256" key="17">
    <source>
        <dbReference type="ARBA" id="ARBA00047493"/>
    </source>
</evidence>
<evidence type="ECO:0000256" key="10">
    <source>
        <dbReference type="ARBA" id="ARBA00022741"/>
    </source>
</evidence>
<dbReference type="InterPro" id="IPR036615">
    <property type="entry name" value="Mur_ligase_C_dom_sf"/>
</dbReference>
<accession>M1E5A7</accession>
<evidence type="ECO:0000313" key="24">
    <source>
        <dbReference type="EMBL" id="AEE14952.1"/>
    </source>
</evidence>
<evidence type="ECO:0000256" key="3">
    <source>
        <dbReference type="ARBA" id="ARBA00005150"/>
    </source>
</evidence>
<comment type="catalytic activity">
    <reaction evidence="19">
        <text>(6R)-5,10-methylenetetrahydrofolyl-(gamma-L-Glu)(n) + L-glutamate + ATP = (6R)-5,10-methylenetetrahydrofolyl-(gamma-L-Glu)(n+1) + ADP + phosphate + H(+)</text>
        <dbReference type="Rhea" id="RHEA:51912"/>
        <dbReference type="Rhea" id="RHEA-COMP:13257"/>
        <dbReference type="Rhea" id="RHEA-COMP:13258"/>
        <dbReference type="ChEBI" id="CHEBI:15378"/>
        <dbReference type="ChEBI" id="CHEBI:29985"/>
        <dbReference type="ChEBI" id="CHEBI:30616"/>
        <dbReference type="ChEBI" id="CHEBI:43474"/>
        <dbReference type="ChEBI" id="CHEBI:136572"/>
        <dbReference type="ChEBI" id="CHEBI:456216"/>
        <dbReference type="EC" id="6.3.2.17"/>
    </reaction>
</comment>
<evidence type="ECO:0000256" key="4">
    <source>
        <dbReference type="ARBA" id="ARBA00008276"/>
    </source>
</evidence>
<dbReference type="HOGENOM" id="CLU_015869_1_1_9"/>
<dbReference type="InterPro" id="IPR018109">
    <property type="entry name" value="Folylpolyglutamate_synth_CS"/>
</dbReference>
<comment type="pathway">
    <text evidence="3">Cofactor biosynthesis; tetrahydrofolylpolyglutamate biosynthesis.</text>
</comment>
<evidence type="ECO:0000313" key="25">
    <source>
        <dbReference type="Proteomes" id="UP000011765"/>
    </source>
</evidence>
<dbReference type="Gene3D" id="3.40.1190.10">
    <property type="entry name" value="Mur-like, catalytic domain"/>
    <property type="match status" value="1"/>
</dbReference>
<dbReference type="PIRSF" id="PIRSF001563">
    <property type="entry name" value="Folylpolyglu_synth"/>
    <property type="match status" value="1"/>
</dbReference>
<dbReference type="SUPFAM" id="SSF53244">
    <property type="entry name" value="MurD-like peptide ligases, peptide-binding domain"/>
    <property type="match status" value="1"/>
</dbReference>
<keyword evidence="10 21" id="KW-0547">Nucleotide-binding</keyword>
<evidence type="ECO:0000256" key="14">
    <source>
        <dbReference type="ARBA" id="ARBA00030048"/>
    </source>
</evidence>
<name>M1E5A7_9BACT</name>
<dbReference type="InterPro" id="IPR036565">
    <property type="entry name" value="Mur-like_cat_sf"/>
</dbReference>
<comment type="pathway">
    <text evidence="2">Cofactor biosynthesis; tetrahydrofolate biosynthesis; 7,8-dihydrofolate from 2-amino-4-hydroxy-6-hydroxymethyl-7,8-dihydropteridine diphosphate and 4-aminobenzoate: step 2/2.</text>
</comment>
<dbReference type="GO" id="GO:0046656">
    <property type="term" value="P:folic acid biosynthetic process"/>
    <property type="evidence" value="ECO:0007669"/>
    <property type="project" value="UniProtKB-KW"/>
</dbReference>
<dbReference type="OrthoDB" id="9809356at2"/>
<evidence type="ECO:0000259" key="23">
    <source>
        <dbReference type="Pfam" id="PF08245"/>
    </source>
</evidence>
<dbReference type="RefSeq" id="WP_013756673.1">
    <property type="nucleotide sequence ID" value="NC_015499.1"/>
</dbReference>
<keyword evidence="11 21" id="KW-0067">ATP-binding</keyword>
<protein>
    <recommendedName>
        <fullName evidence="7">Dihydrofolate synthase/folylpolyglutamate synthase</fullName>
        <ecNumber evidence="5">6.3.2.12</ecNumber>
        <ecNumber evidence="6">6.3.2.17</ecNumber>
    </recommendedName>
    <alternativeName>
        <fullName evidence="16">Folylpoly-gamma-glutamate synthetase-dihydrofolate synthetase</fullName>
    </alternativeName>
    <alternativeName>
        <fullName evidence="14">Folylpolyglutamate synthetase</fullName>
    </alternativeName>
    <alternativeName>
        <fullName evidence="15">Tetrahydrofolylpolyglutamate synthase</fullName>
    </alternativeName>
</protein>
<dbReference type="GO" id="GO:0046872">
    <property type="term" value="F:metal ion binding"/>
    <property type="evidence" value="ECO:0007669"/>
    <property type="project" value="UniProtKB-KW"/>
</dbReference>
<dbReference type="InterPro" id="IPR001645">
    <property type="entry name" value="Folylpolyglutamate_synth"/>
</dbReference>
<dbReference type="PROSITE" id="PS01011">
    <property type="entry name" value="FOLYLPOLYGLU_SYNT_1"/>
    <property type="match status" value="1"/>
</dbReference>
<evidence type="ECO:0000256" key="6">
    <source>
        <dbReference type="ARBA" id="ARBA00013025"/>
    </source>
</evidence>
<feature type="domain" description="Mur ligase central" evidence="23">
    <location>
        <begin position="44"/>
        <end position="258"/>
    </location>
</feature>
<dbReference type="GO" id="GO:0008841">
    <property type="term" value="F:dihydrofolate synthase activity"/>
    <property type="evidence" value="ECO:0007669"/>
    <property type="project" value="UniProtKB-EC"/>
</dbReference>
<dbReference type="GO" id="GO:0005737">
    <property type="term" value="C:cytoplasm"/>
    <property type="evidence" value="ECO:0007669"/>
    <property type="project" value="TreeGrafter"/>
</dbReference>
<dbReference type="Pfam" id="PF08245">
    <property type="entry name" value="Mur_ligase_M"/>
    <property type="match status" value="1"/>
</dbReference>
<evidence type="ECO:0000256" key="19">
    <source>
        <dbReference type="ARBA" id="ARBA00049035"/>
    </source>
</evidence>
<gene>
    <name evidence="24" type="ORF">Thena_1335</name>
</gene>
<evidence type="ECO:0000256" key="2">
    <source>
        <dbReference type="ARBA" id="ARBA00004799"/>
    </source>
</evidence>
<dbReference type="Pfam" id="PF02875">
    <property type="entry name" value="Mur_ligase_C"/>
    <property type="match status" value="1"/>
</dbReference>
<evidence type="ECO:0000256" key="8">
    <source>
        <dbReference type="ARBA" id="ARBA00022598"/>
    </source>
</evidence>
<reference evidence="24 25" key="1">
    <citation type="submission" date="2011-04" db="EMBL/GenBank/DDBJ databases">
        <title>The complete genome of Thermodesulfobium narugense DSM 14796.</title>
        <authorList>
            <consortium name="US DOE Joint Genome Institute (JGI-PGF)"/>
            <person name="Lucas S."/>
            <person name="Han J."/>
            <person name="Lapidus A."/>
            <person name="Bruce D."/>
            <person name="Goodwin L."/>
            <person name="Pitluck S."/>
            <person name="Peters L."/>
            <person name="Kyrpides N."/>
            <person name="Mavromatis K."/>
            <person name="Pagani I."/>
            <person name="Ivanova N."/>
            <person name="Ovchinnikova G."/>
            <person name="Zhang X."/>
            <person name="Saunders L."/>
            <person name="Detter J.C."/>
            <person name="Tapia R."/>
            <person name="Han C."/>
            <person name="Land M."/>
            <person name="Hauser L."/>
            <person name="Markowitz V."/>
            <person name="Cheng J.-F."/>
            <person name="Hugenholtz P."/>
            <person name="Woyke T."/>
            <person name="Wu D."/>
            <person name="Spring S."/>
            <person name="Schroeder M."/>
            <person name="Brambilla E."/>
            <person name="Klenk H.-P."/>
            <person name="Eisen J.A."/>
        </authorList>
    </citation>
    <scope>NUCLEOTIDE SEQUENCE [LARGE SCALE GENOMIC DNA]</scope>
    <source>
        <strain evidence="24 25">DSM 14796</strain>
    </source>
</reference>
<dbReference type="eggNOG" id="COG0285">
    <property type="taxonomic scope" value="Bacteria"/>
</dbReference>
<evidence type="ECO:0000256" key="7">
    <source>
        <dbReference type="ARBA" id="ARBA00019357"/>
    </source>
</evidence>
<evidence type="ECO:0000256" key="13">
    <source>
        <dbReference type="ARBA" id="ARBA00022909"/>
    </source>
</evidence>
<evidence type="ECO:0000256" key="12">
    <source>
        <dbReference type="ARBA" id="ARBA00022842"/>
    </source>
</evidence>
<evidence type="ECO:0000256" key="18">
    <source>
        <dbReference type="ARBA" id="ARBA00047808"/>
    </source>
</evidence>
<keyword evidence="8 21" id="KW-0436">Ligase</keyword>
<keyword evidence="12" id="KW-0460">Magnesium</keyword>
<dbReference type="Gene3D" id="3.90.190.20">
    <property type="entry name" value="Mur ligase, C-terminal domain"/>
    <property type="match status" value="1"/>
</dbReference>
<dbReference type="PANTHER" id="PTHR11136">
    <property type="entry name" value="FOLYLPOLYGLUTAMATE SYNTHASE-RELATED"/>
    <property type="match status" value="1"/>
</dbReference>
<dbReference type="Proteomes" id="UP000011765">
    <property type="component" value="Chromosome"/>
</dbReference>
<dbReference type="EMBL" id="CP002690">
    <property type="protein sequence ID" value="AEE14952.1"/>
    <property type="molecule type" value="Genomic_DNA"/>
</dbReference>
<evidence type="ECO:0000256" key="20">
    <source>
        <dbReference type="ARBA" id="ARBA00049161"/>
    </source>
</evidence>
<keyword evidence="25" id="KW-1185">Reference proteome</keyword>
<keyword evidence="9" id="KW-0479">Metal-binding</keyword>
<evidence type="ECO:0000256" key="5">
    <source>
        <dbReference type="ARBA" id="ARBA00013023"/>
    </source>
</evidence>
<evidence type="ECO:0000256" key="16">
    <source>
        <dbReference type="ARBA" id="ARBA00032510"/>
    </source>
</evidence>
<evidence type="ECO:0000259" key="22">
    <source>
        <dbReference type="Pfam" id="PF02875"/>
    </source>
</evidence>
<dbReference type="InterPro" id="IPR004101">
    <property type="entry name" value="Mur_ligase_C"/>
</dbReference>
<evidence type="ECO:0000256" key="21">
    <source>
        <dbReference type="PIRNR" id="PIRNR001563"/>
    </source>
</evidence>
<dbReference type="EC" id="6.3.2.12" evidence="5"/>
<dbReference type="PANTHER" id="PTHR11136:SF0">
    <property type="entry name" value="DIHYDROFOLATE SYNTHETASE-RELATED"/>
    <property type="match status" value="1"/>
</dbReference>
<dbReference type="NCBIfam" id="TIGR01499">
    <property type="entry name" value="folC"/>
    <property type="match status" value="1"/>
</dbReference>
<organism evidence="24 25">
    <name type="scientific">Thermodesulfobium narugense DSM 14796</name>
    <dbReference type="NCBI Taxonomy" id="747365"/>
    <lineage>
        <taxon>Bacteria</taxon>
        <taxon>Pseudomonadati</taxon>
        <taxon>Thermodesulfobiota</taxon>
        <taxon>Thermodesulfobiia</taxon>
        <taxon>Thermodesulfobiales</taxon>
        <taxon>Thermodesulfobiaceae</taxon>
        <taxon>Thermodesulfobium</taxon>
    </lineage>
</organism>
<evidence type="ECO:0000256" key="9">
    <source>
        <dbReference type="ARBA" id="ARBA00022723"/>
    </source>
</evidence>
<comment type="catalytic activity">
    <reaction evidence="18">
        <text>10-formyltetrahydrofolyl-(gamma-L-Glu)(n) + L-glutamate + ATP = 10-formyltetrahydrofolyl-(gamma-L-Glu)(n+1) + ADP + phosphate + H(+)</text>
        <dbReference type="Rhea" id="RHEA:51904"/>
        <dbReference type="Rhea" id="RHEA-COMP:13088"/>
        <dbReference type="Rhea" id="RHEA-COMP:14300"/>
        <dbReference type="ChEBI" id="CHEBI:15378"/>
        <dbReference type="ChEBI" id="CHEBI:29985"/>
        <dbReference type="ChEBI" id="CHEBI:30616"/>
        <dbReference type="ChEBI" id="CHEBI:43474"/>
        <dbReference type="ChEBI" id="CHEBI:134413"/>
        <dbReference type="ChEBI" id="CHEBI:456216"/>
        <dbReference type="EC" id="6.3.2.17"/>
    </reaction>
</comment>
<keyword evidence="13" id="KW-0289">Folate biosynthesis</keyword>
<sequence>MSEKNFINLIRTISVEHWNFGLERVKNALELLGLNKLPYKTVLVGGTNGKGSTVKFIQHILVEHGIKTGLFTSPHLIEYNERFNINLNNLPYPVLIEGLNEIKDKIKTLNLTEFEVLTILALYLFKKLSVDVCILEVGLGGRLDATNAIEPDISVLTKIDIDHRNYLGNTIEEIVKEKTKISRKDKKLIIAKQNNETLNLILEDIDLIGSNPILSDDEVKTKFKSNKVKFIFNEFETDYITPSLIADYQIENMKTALVTSYIFLRDLLNVRFEHQKFQRAIEQTSWPGRFQIIKRSPLLLLDGSHNPSGFKALSKSLEKILKYEKAIFIVGILKDKDAENMIDKIIPFSKEIIFTQVPSNRTMTLEDYKKIFSNLNFTYMNIEEVKMFILERCPFENIVVCGSLYLIGEILKTFQQNSNSNINLTAN</sequence>
<dbReference type="GO" id="GO:0005524">
    <property type="term" value="F:ATP binding"/>
    <property type="evidence" value="ECO:0007669"/>
    <property type="project" value="UniProtKB-KW"/>
</dbReference>
<evidence type="ECO:0000256" key="11">
    <source>
        <dbReference type="ARBA" id="ARBA00022840"/>
    </source>
</evidence>
<evidence type="ECO:0000256" key="1">
    <source>
        <dbReference type="ARBA" id="ARBA00002714"/>
    </source>
</evidence>
<dbReference type="STRING" id="747365.Thena_1335"/>
<dbReference type="AlphaFoldDB" id="M1E5A7"/>
<proteinExistence type="inferred from homology"/>
<comment type="similarity">
    <text evidence="4 21">Belongs to the folylpolyglutamate synthase family.</text>
</comment>